<dbReference type="SUPFAM" id="SSF49785">
    <property type="entry name" value="Galactose-binding domain-like"/>
    <property type="match status" value="1"/>
</dbReference>
<dbReference type="InterPro" id="IPR005674">
    <property type="entry name" value="CocE/Ser_esterase"/>
</dbReference>
<dbReference type="InterPro" id="IPR000383">
    <property type="entry name" value="Xaa-Pro-like_dom"/>
</dbReference>
<proteinExistence type="predicted"/>
<dbReference type="Gene3D" id="1.10.3020.10">
    <property type="entry name" value="alpha-amino acid ester hydrolase ( Helical cap domain)"/>
    <property type="match status" value="1"/>
</dbReference>
<protein>
    <recommendedName>
        <fullName evidence="2">Xaa-Pro dipeptidyl-peptidase C-terminal domain-containing protein</fullName>
    </recommendedName>
</protein>
<accession>A0A3D9ZX61</accession>
<evidence type="ECO:0000256" key="1">
    <source>
        <dbReference type="ARBA" id="ARBA00022801"/>
    </source>
</evidence>
<comment type="caution">
    <text evidence="3">The sequence shown here is derived from an EMBL/GenBank/DDBJ whole genome shotgun (WGS) entry which is preliminary data.</text>
</comment>
<dbReference type="RefSeq" id="WP_116069649.1">
    <property type="nucleotide sequence ID" value="NZ_BONB01000083.1"/>
</dbReference>
<dbReference type="Pfam" id="PF08530">
    <property type="entry name" value="PepX_C"/>
    <property type="match status" value="1"/>
</dbReference>
<dbReference type="SUPFAM" id="SSF53474">
    <property type="entry name" value="alpha/beta-Hydrolases"/>
    <property type="match status" value="1"/>
</dbReference>
<dbReference type="SMART" id="SM00939">
    <property type="entry name" value="PepX_C"/>
    <property type="match status" value="1"/>
</dbReference>
<dbReference type="Gene3D" id="2.60.120.260">
    <property type="entry name" value="Galactose-binding domain-like"/>
    <property type="match status" value="1"/>
</dbReference>
<keyword evidence="4" id="KW-1185">Reference proteome</keyword>
<dbReference type="InterPro" id="IPR008979">
    <property type="entry name" value="Galactose-bd-like_sf"/>
</dbReference>
<evidence type="ECO:0000313" key="3">
    <source>
        <dbReference type="EMBL" id="REF98350.1"/>
    </source>
</evidence>
<evidence type="ECO:0000259" key="2">
    <source>
        <dbReference type="SMART" id="SM00939"/>
    </source>
</evidence>
<dbReference type="InterPro" id="IPR013736">
    <property type="entry name" value="Xaa-Pro_dipept_C"/>
</dbReference>
<dbReference type="Pfam" id="PF02129">
    <property type="entry name" value="Peptidase_S15"/>
    <property type="match status" value="1"/>
</dbReference>
<dbReference type="EMBL" id="QUMQ01000001">
    <property type="protein sequence ID" value="REF98350.1"/>
    <property type="molecule type" value="Genomic_DNA"/>
</dbReference>
<dbReference type="PANTHER" id="PTHR43056">
    <property type="entry name" value="PEPTIDASE S9 PROLYL OLIGOPEPTIDASE"/>
    <property type="match status" value="1"/>
</dbReference>
<dbReference type="InterPro" id="IPR050585">
    <property type="entry name" value="Xaa-Pro_dipeptidyl-ppase/CocE"/>
</dbReference>
<keyword evidence="1" id="KW-0378">Hydrolase</keyword>
<dbReference type="InterPro" id="IPR029058">
    <property type="entry name" value="AB_hydrolase_fold"/>
</dbReference>
<reference evidence="3 4" key="1">
    <citation type="submission" date="2018-08" db="EMBL/GenBank/DDBJ databases">
        <title>Sequencing the genomes of 1000 actinobacteria strains.</title>
        <authorList>
            <person name="Klenk H.-P."/>
        </authorList>
    </citation>
    <scope>NUCLEOTIDE SEQUENCE [LARGE SCALE GENOMIC DNA]</scope>
    <source>
        <strain evidence="3 4">DSM 44099</strain>
    </source>
</reference>
<dbReference type="GO" id="GO:0008239">
    <property type="term" value="F:dipeptidyl-peptidase activity"/>
    <property type="evidence" value="ECO:0007669"/>
    <property type="project" value="InterPro"/>
</dbReference>
<dbReference type="OrthoDB" id="5240615at2"/>
<gene>
    <name evidence="3" type="ORF">DFJ67_4367</name>
</gene>
<evidence type="ECO:0000313" key="4">
    <source>
        <dbReference type="Proteomes" id="UP000256913"/>
    </source>
</evidence>
<name>A0A3D9ZX61_9ACTN</name>
<organism evidence="3 4">
    <name type="scientific">Asanoa ferruginea</name>
    <dbReference type="NCBI Taxonomy" id="53367"/>
    <lineage>
        <taxon>Bacteria</taxon>
        <taxon>Bacillati</taxon>
        <taxon>Actinomycetota</taxon>
        <taxon>Actinomycetes</taxon>
        <taxon>Micromonosporales</taxon>
        <taxon>Micromonosporaceae</taxon>
        <taxon>Asanoa</taxon>
    </lineage>
</organism>
<feature type="domain" description="Xaa-Pro dipeptidyl-peptidase C-terminal" evidence="2">
    <location>
        <begin position="315"/>
        <end position="540"/>
    </location>
</feature>
<dbReference type="Gene3D" id="3.40.50.1820">
    <property type="entry name" value="alpha/beta hydrolase"/>
    <property type="match status" value="1"/>
</dbReference>
<dbReference type="AlphaFoldDB" id="A0A3D9ZX61"/>
<dbReference type="NCBIfam" id="TIGR00976">
    <property type="entry name" value="CocE_NonD"/>
    <property type="match status" value="1"/>
</dbReference>
<dbReference type="Proteomes" id="UP000256913">
    <property type="component" value="Unassembled WGS sequence"/>
</dbReference>
<sequence>MQVSFDVPVPMSDGTVLRADVQLPAGAGPFPTLLQRVPYDKNAPAIRDGALDTTRAVRRGYAVVTQDCRGRFSSDGEFTPFVNEAADGVDTLRWITAQPWSDGNLGMFGRSYSAFLQWQTAALRPDGLRAIAPMFSGANPARDWFGGDSALEWGFLAFWSLRHLVGDPELADAVLYERDRADLPPPDGARLGQRAVHRTERLADANRDDGDRVGRGSLPSWLAAWLDDERRAAAMAELAAVCRPAADVAVPALVIAGWFDLFLRGTILAAGPGAGPRELIVGPWPHGGANPGVFPEFDFGPAASGAAIGLTDRQLDWFDRWLRSTDDSPRSAATWFHHGRGWMSGSWPPPQDPLRLFLGADGTLSDAAGEPGVTPLDYDEADPTPTLGGTTFLPGLEVAANAGPRDQRSLLGRPDVLSWFGDPLADALDIAGNVRCTIATEAGPGVRWVARLVERGPDGRVMLVADGATSTPARAADQAGNAAAQIALGPIAWRFAKGSQLGLMLSHTSWPKHRRWITDSASDTMRKGTSTVRTGPASWLTLGGDA</sequence>
<dbReference type="PANTHER" id="PTHR43056:SF10">
    <property type="entry name" value="COCE_NOND FAMILY, PUTATIVE (AFU_ORTHOLOGUE AFUA_7G00600)-RELATED"/>
    <property type="match status" value="1"/>
</dbReference>